<evidence type="ECO:0000313" key="2">
    <source>
        <dbReference type="EMBL" id="ORX33478.1"/>
    </source>
</evidence>
<evidence type="ECO:0000313" key="3">
    <source>
        <dbReference type="Proteomes" id="UP000193218"/>
    </source>
</evidence>
<keyword evidence="1" id="KW-0812">Transmembrane</keyword>
<keyword evidence="1" id="KW-1133">Transmembrane helix</keyword>
<sequence>MLQTVIASISQYKSILTLILAIILPRVLPRLLPFVLRRRDSPRSPSEPLSLTFKVIVGLHSLYQVYRLFLPPFDLFKAHHIPLLAPQDIVRSRLLGRRARDSDLSTLADTHPLLELLLQKLAKLDGRYQYSRFGHDTILRCVWCTDSMDYLLFSLPSTMSPFILNAVLIGVLGIESIAGKGAARRAKTWRSFSGWSLVLAAAAEVATRYFWTVRAVQGECPHLSPTINTIRTLFLILLPLLYTFLPLPPLSASPQSLVPLLSNTQNTLRLSALARSSLSRDSRLWSLQGRLSAEQSRLETATRNNEQVIEAVQHAGIEQEQIRTGAQRWITDGWSNLIKIDSDRSR</sequence>
<dbReference type="PANTHER" id="PTHR39470">
    <property type="entry name" value="CHROMOSOME 10, WHOLE GENOME SHOTGUN SEQUENCE"/>
    <property type="match status" value="1"/>
</dbReference>
<dbReference type="OrthoDB" id="4218123at2759"/>
<keyword evidence="1" id="KW-0472">Membrane</keyword>
<accession>A0A1Y1U631</accession>
<comment type="caution">
    <text evidence="2">The sequence shown here is derived from an EMBL/GenBank/DDBJ whole genome shotgun (WGS) entry which is preliminary data.</text>
</comment>
<feature type="transmembrane region" description="Helical" evidence="1">
    <location>
        <begin position="15"/>
        <end position="36"/>
    </location>
</feature>
<dbReference type="STRING" id="4999.A0A1Y1U631"/>
<dbReference type="PANTHER" id="PTHR39470:SF1">
    <property type="entry name" value="CHORISMATE SYNTHASE PROTEIN"/>
    <property type="match status" value="1"/>
</dbReference>
<keyword evidence="3" id="KW-1185">Reference proteome</keyword>
<protein>
    <submittedName>
        <fullName evidence="2">Uncharacterized protein</fullName>
    </submittedName>
</protein>
<reference evidence="2 3" key="1">
    <citation type="submission" date="2017-03" db="EMBL/GenBank/DDBJ databases">
        <title>Widespread Adenine N6-methylation of Active Genes in Fungi.</title>
        <authorList>
            <consortium name="DOE Joint Genome Institute"/>
            <person name="Mondo S.J."/>
            <person name="Dannebaum R.O."/>
            <person name="Kuo R.C."/>
            <person name="Louie K.B."/>
            <person name="Bewick A.J."/>
            <person name="Labutti K."/>
            <person name="Haridas S."/>
            <person name="Kuo A."/>
            <person name="Salamov A."/>
            <person name="Ahrendt S.R."/>
            <person name="Lau R."/>
            <person name="Bowen B.P."/>
            <person name="Lipzen A."/>
            <person name="Sullivan W."/>
            <person name="Andreopoulos W.B."/>
            <person name="Clum A."/>
            <person name="Lindquist E."/>
            <person name="Daum C."/>
            <person name="Northen T.R."/>
            <person name="Ramamoorthy G."/>
            <person name="Schmitz R.J."/>
            <person name="Gryganskyi A."/>
            <person name="Culley D."/>
            <person name="Magnuson J."/>
            <person name="James T.Y."/>
            <person name="O'Malley M.A."/>
            <person name="Stajich J.E."/>
            <person name="Spatafora J.W."/>
            <person name="Visel A."/>
            <person name="Grigoriev I.V."/>
        </authorList>
    </citation>
    <scope>NUCLEOTIDE SEQUENCE [LARGE SCALE GENOMIC DNA]</scope>
    <source>
        <strain evidence="2 3">NRRL Y-17943</strain>
    </source>
</reference>
<dbReference type="AlphaFoldDB" id="A0A1Y1U631"/>
<dbReference type="Proteomes" id="UP000193218">
    <property type="component" value="Unassembled WGS sequence"/>
</dbReference>
<name>A0A1Y1U631_9TREE</name>
<dbReference type="GeneID" id="33559049"/>
<dbReference type="InParanoid" id="A0A1Y1U631"/>
<dbReference type="RefSeq" id="XP_021867805.1">
    <property type="nucleotide sequence ID" value="XM_022017240.1"/>
</dbReference>
<organism evidence="2 3">
    <name type="scientific">Kockovaella imperatae</name>
    <dbReference type="NCBI Taxonomy" id="4999"/>
    <lineage>
        <taxon>Eukaryota</taxon>
        <taxon>Fungi</taxon>
        <taxon>Dikarya</taxon>
        <taxon>Basidiomycota</taxon>
        <taxon>Agaricomycotina</taxon>
        <taxon>Tremellomycetes</taxon>
        <taxon>Tremellales</taxon>
        <taxon>Cuniculitremaceae</taxon>
        <taxon>Kockovaella</taxon>
    </lineage>
</organism>
<proteinExistence type="predicted"/>
<evidence type="ECO:0000256" key="1">
    <source>
        <dbReference type="SAM" id="Phobius"/>
    </source>
</evidence>
<gene>
    <name evidence="2" type="ORF">BD324DRAFT_639519</name>
</gene>
<dbReference type="EMBL" id="NBSH01000020">
    <property type="protein sequence ID" value="ORX33478.1"/>
    <property type="molecule type" value="Genomic_DNA"/>
</dbReference>